<dbReference type="EMBL" id="CAPB01000002">
    <property type="protein sequence ID" value="CCO92026.1"/>
    <property type="molecule type" value="Genomic_DNA"/>
</dbReference>
<sequence length="61" mass="6999">MSKTLPKNFIVSIPMNFGNGLLCPIYRGISTCNDERAKIIRPRVIYPRNMLIFLWETPDSG</sequence>
<dbReference type="AlphaFoldDB" id="A0A831EIA5"/>
<reference evidence="1 2" key="2">
    <citation type="submission" date="2013-04" db="EMBL/GenBank/DDBJ databases">
        <title>Comparative genomics of 12 strains of Erwinia amylovora identifies a pan-genome with a large conserved core and provides insights into host specificity.</title>
        <authorList>
            <person name="Mann R.A."/>
            <person name="Smits T.H.M."/>
            <person name="Buehlmann A."/>
            <person name="Blom J."/>
            <person name="Goesmann A."/>
            <person name="Frey J.E."/>
            <person name="Plummer K.M."/>
            <person name="Beer S.V."/>
            <person name="Luck J."/>
            <person name="Duffy B."/>
            <person name="Rodoni B."/>
        </authorList>
    </citation>
    <scope>NUCLEOTIDE SEQUENCE [LARGE SCALE GENOMIC DNA]</scope>
    <source>
        <strain evidence="2">CFBP 1232</strain>
    </source>
</reference>
<name>A0A831EIA5_ERWAM</name>
<evidence type="ECO:0000313" key="2">
    <source>
        <dbReference type="Proteomes" id="UP000013111"/>
    </source>
</evidence>
<comment type="caution">
    <text evidence="1">The sequence shown here is derived from an EMBL/GenBank/DDBJ whole genome shotgun (WGS) entry which is preliminary data.</text>
</comment>
<proteinExistence type="predicted"/>
<reference evidence="1 2" key="1">
    <citation type="submission" date="2012-11" db="EMBL/GenBank/DDBJ databases">
        <authorList>
            <person name="Linke B."/>
        </authorList>
    </citation>
    <scope>NUCLEOTIDE SEQUENCE [LARGE SCALE GENOMIC DNA]</scope>
    <source>
        <strain evidence="2">CFBP 1232</strain>
    </source>
</reference>
<evidence type="ECO:0000313" key="1">
    <source>
        <dbReference type="EMBL" id="CCO92026.1"/>
    </source>
</evidence>
<dbReference type="Proteomes" id="UP000013111">
    <property type="component" value="Unassembled WGS sequence"/>
</dbReference>
<organism evidence="1 2">
    <name type="scientific">Erwinia amylovora NBRC 12687 = CFBP 1232</name>
    <dbReference type="NCBI Taxonomy" id="1219359"/>
    <lineage>
        <taxon>Bacteria</taxon>
        <taxon>Pseudomonadati</taxon>
        <taxon>Pseudomonadota</taxon>
        <taxon>Gammaproteobacteria</taxon>
        <taxon>Enterobacterales</taxon>
        <taxon>Erwiniaceae</taxon>
        <taxon>Erwinia</taxon>
    </lineage>
</organism>
<accession>A0A831EIA5</accession>
<protein>
    <submittedName>
        <fullName evidence="1">Uncharacterized protein</fullName>
    </submittedName>
</protein>
<gene>
    <name evidence="1" type="ORF">BN437_0045</name>
</gene>